<organism evidence="2 3">
    <name type="scientific">Chionoecetes opilio</name>
    <name type="common">Atlantic snow crab</name>
    <name type="synonym">Cancer opilio</name>
    <dbReference type="NCBI Taxonomy" id="41210"/>
    <lineage>
        <taxon>Eukaryota</taxon>
        <taxon>Metazoa</taxon>
        <taxon>Ecdysozoa</taxon>
        <taxon>Arthropoda</taxon>
        <taxon>Crustacea</taxon>
        <taxon>Multicrustacea</taxon>
        <taxon>Malacostraca</taxon>
        <taxon>Eumalacostraca</taxon>
        <taxon>Eucarida</taxon>
        <taxon>Decapoda</taxon>
        <taxon>Pleocyemata</taxon>
        <taxon>Brachyura</taxon>
        <taxon>Eubrachyura</taxon>
        <taxon>Majoidea</taxon>
        <taxon>Majidae</taxon>
        <taxon>Chionoecetes</taxon>
    </lineage>
</organism>
<feature type="compositionally biased region" description="Polar residues" evidence="1">
    <location>
        <begin position="69"/>
        <end position="91"/>
    </location>
</feature>
<evidence type="ECO:0000313" key="2">
    <source>
        <dbReference type="EMBL" id="KAG0717072.1"/>
    </source>
</evidence>
<reference evidence="2" key="1">
    <citation type="submission" date="2020-07" db="EMBL/GenBank/DDBJ databases">
        <title>The High-quality genome of the commercially important snow crab, Chionoecetes opilio.</title>
        <authorList>
            <person name="Jeong J.-H."/>
            <person name="Ryu S."/>
        </authorList>
    </citation>
    <scope>NUCLEOTIDE SEQUENCE</scope>
    <source>
        <strain evidence="2">MADBK_172401_WGS</strain>
        <tissue evidence="2">Digestive gland</tissue>
    </source>
</reference>
<comment type="caution">
    <text evidence="2">The sequence shown here is derived from an EMBL/GenBank/DDBJ whole genome shotgun (WGS) entry which is preliminary data.</text>
</comment>
<keyword evidence="3" id="KW-1185">Reference proteome</keyword>
<evidence type="ECO:0000313" key="3">
    <source>
        <dbReference type="Proteomes" id="UP000770661"/>
    </source>
</evidence>
<feature type="region of interest" description="Disordered" evidence="1">
    <location>
        <begin position="1"/>
        <end position="130"/>
    </location>
</feature>
<dbReference type="Proteomes" id="UP000770661">
    <property type="component" value="Unassembled WGS sequence"/>
</dbReference>
<accession>A0A8J4XZU0</accession>
<dbReference type="EMBL" id="JACEEZ010018236">
    <property type="protein sequence ID" value="KAG0717072.1"/>
    <property type="molecule type" value="Genomic_DNA"/>
</dbReference>
<protein>
    <submittedName>
        <fullName evidence="2">Uncharacterized protein</fullName>
    </submittedName>
</protein>
<evidence type="ECO:0000256" key="1">
    <source>
        <dbReference type="SAM" id="MobiDB-lite"/>
    </source>
</evidence>
<name>A0A8J4XZU0_CHIOP</name>
<dbReference type="AlphaFoldDB" id="A0A8J4XZU0"/>
<feature type="compositionally biased region" description="Basic and acidic residues" evidence="1">
    <location>
        <begin position="11"/>
        <end position="35"/>
    </location>
</feature>
<proteinExistence type="predicted"/>
<gene>
    <name evidence="2" type="ORF">GWK47_055178</name>
</gene>
<sequence>MELQGAPRHRGSAEAVKDLGLRHLRDETVAEREPHCTPSQVMRREKERMDFPLLTRKPIPGAAADAFMTRSSPGRAVTSQAVKHMSGQASPRSGHPKPREEALEGMLGKPERPLVAALRKTLRPERKARD</sequence>